<sequence>MKRSTINIIQGSASNVIQVKLGDIFFINSKLKAHNNNELSEITPVASMIVSIKSDKRVWMFSACIDRSQYTISRINDNKIILVGKREITFNINDIKNILTSKIFPIKALGIRIYGAIVATSEKLMSQMDMVKINARIPDVSKWPNNAVATWAKRQHGLKSQELSPIVAECNVSDGNKFVNSIILSSMIKRNRSAQVKKKQESTKAISDKIASIIRYLETTRIWRSLNTRFIKIYNEEVVSGDIKFGSDFKPENLLYYSVLIVNNIPGYILIRPDEDGDTSTNFRFINGTTIRCKMLSFTIDNFRWALERLGEEEAIDRSISIPTVQDPSPTTLDLGAIEQDPSTTIFDAGALDLRVNALSNVPLAPHFMVNSRLQNATVSIDADGDLISIDTTEMEQAPSEAEEPEVATEDQENHEE</sequence>
<name>A0A0F9LRH9_9ZZZZ</name>
<dbReference type="AlphaFoldDB" id="A0A0F9LRH9"/>
<evidence type="ECO:0000313" key="2">
    <source>
        <dbReference type="EMBL" id="KKM97699.1"/>
    </source>
</evidence>
<feature type="compositionally biased region" description="Acidic residues" evidence="1">
    <location>
        <begin position="401"/>
        <end position="417"/>
    </location>
</feature>
<accession>A0A0F9LRH9</accession>
<reference evidence="2" key="1">
    <citation type="journal article" date="2015" name="Nature">
        <title>Complex archaea that bridge the gap between prokaryotes and eukaryotes.</title>
        <authorList>
            <person name="Spang A."/>
            <person name="Saw J.H."/>
            <person name="Jorgensen S.L."/>
            <person name="Zaremba-Niedzwiedzka K."/>
            <person name="Martijn J."/>
            <person name="Lind A.E."/>
            <person name="van Eijk R."/>
            <person name="Schleper C."/>
            <person name="Guy L."/>
            <person name="Ettema T.J."/>
        </authorList>
    </citation>
    <scope>NUCLEOTIDE SEQUENCE</scope>
</reference>
<comment type="caution">
    <text evidence="2">The sequence shown here is derived from an EMBL/GenBank/DDBJ whole genome shotgun (WGS) entry which is preliminary data.</text>
</comment>
<organism evidence="2">
    <name type="scientific">marine sediment metagenome</name>
    <dbReference type="NCBI Taxonomy" id="412755"/>
    <lineage>
        <taxon>unclassified sequences</taxon>
        <taxon>metagenomes</taxon>
        <taxon>ecological metagenomes</taxon>
    </lineage>
</organism>
<proteinExistence type="predicted"/>
<feature type="region of interest" description="Disordered" evidence="1">
    <location>
        <begin position="391"/>
        <end position="417"/>
    </location>
</feature>
<evidence type="ECO:0000256" key="1">
    <source>
        <dbReference type="SAM" id="MobiDB-lite"/>
    </source>
</evidence>
<protein>
    <submittedName>
        <fullName evidence="2">Uncharacterized protein</fullName>
    </submittedName>
</protein>
<gene>
    <name evidence="2" type="ORF">LCGC14_1165410</name>
</gene>
<dbReference type="EMBL" id="LAZR01005716">
    <property type="protein sequence ID" value="KKM97699.1"/>
    <property type="molecule type" value="Genomic_DNA"/>
</dbReference>